<proteinExistence type="predicted"/>
<gene>
    <name evidence="2" type="ORF">BpHYR1_001349</name>
</gene>
<comment type="caution">
    <text evidence="2">The sequence shown here is derived from an EMBL/GenBank/DDBJ whole genome shotgun (WGS) entry which is preliminary data.</text>
</comment>
<dbReference type="EMBL" id="REGN01003236">
    <property type="protein sequence ID" value="RNA23679.1"/>
    <property type="molecule type" value="Genomic_DNA"/>
</dbReference>
<dbReference type="AlphaFoldDB" id="A0A3M7RJM7"/>
<reference evidence="2 3" key="1">
    <citation type="journal article" date="2018" name="Sci. Rep.">
        <title>Genomic signatures of local adaptation to the degree of environmental predictability in rotifers.</title>
        <authorList>
            <person name="Franch-Gras L."/>
            <person name="Hahn C."/>
            <person name="Garcia-Roger E.M."/>
            <person name="Carmona M.J."/>
            <person name="Serra M."/>
            <person name="Gomez A."/>
        </authorList>
    </citation>
    <scope>NUCLEOTIDE SEQUENCE [LARGE SCALE GENOMIC DNA]</scope>
    <source>
        <strain evidence="2">HYR1</strain>
    </source>
</reference>
<dbReference type="SUPFAM" id="SSF56219">
    <property type="entry name" value="DNase I-like"/>
    <property type="match status" value="1"/>
</dbReference>
<feature type="compositionally biased region" description="Basic and acidic residues" evidence="1">
    <location>
        <begin position="7"/>
        <end position="25"/>
    </location>
</feature>
<feature type="region of interest" description="Disordered" evidence="1">
    <location>
        <begin position="1"/>
        <end position="25"/>
    </location>
</feature>
<protein>
    <recommendedName>
        <fullName evidence="4">Endonuclease/exonuclease/phosphatase domain-containing protein</fullName>
    </recommendedName>
</protein>
<evidence type="ECO:0000313" key="2">
    <source>
        <dbReference type="EMBL" id="RNA23679.1"/>
    </source>
</evidence>
<evidence type="ECO:0008006" key="4">
    <source>
        <dbReference type="Google" id="ProtNLM"/>
    </source>
</evidence>
<name>A0A3M7RJM7_BRAPC</name>
<evidence type="ECO:0000256" key="1">
    <source>
        <dbReference type="SAM" id="MobiDB-lite"/>
    </source>
</evidence>
<accession>A0A3M7RJM7</accession>
<dbReference type="Proteomes" id="UP000276133">
    <property type="component" value="Unassembled WGS sequence"/>
</dbReference>
<keyword evidence="3" id="KW-1185">Reference proteome</keyword>
<evidence type="ECO:0000313" key="3">
    <source>
        <dbReference type="Proteomes" id="UP000276133"/>
    </source>
</evidence>
<organism evidence="2 3">
    <name type="scientific">Brachionus plicatilis</name>
    <name type="common">Marine rotifer</name>
    <name type="synonym">Brachionus muelleri</name>
    <dbReference type="NCBI Taxonomy" id="10195"/>
    <lineage>
        <taxon>Eukaryota</taxon>
        <taxon>Metazoa</taxon>
        <taxon>Spiralia</taxon>
        <taxon>Gnathifera</taxon>
        <taxon>Rotifera</taxon>
        <taxon>Eurotatoria</taxon>
        <taxon>Monogononta</taxon>
        <taxon>Pseudotrocha</taxon>
        <taxon>Ploima</taxon>
        <taxon>Brachionidae</taxon>
        <taxon>Brachionus</taxon>
    </lineage>
</organism>
<sequence length="111" mass="12963">MCPQTDGRTDGRTDRRTDGRTDRRTRQTTDSLVIFGEFNIDFNKENNSKYLDTLRVNLNMTPVFSKCLTFKDLSQLDWCLTSKSNTFGQFKSQPYSTWFSDHQAIFTEITL</sequence>
<dbReference type="InterPro" id="IPR036691">
    <property type="entry name" value="Endo/exonu/phosph_ase_sf"/>
</dbReference>